<evidence type="ECO:0000313" key="3">
    <source>
        <dbReference type="EMBL" id="WBA43179.1"/>
    </source>
</evidence>
<proteinExistence type="predicted"/>
<name>A0ABY7LU94_9BACT</name>
<feature type="region of interest" description="Disordered" evidence="2">
    <location>
        <begin position="72"/>
        <end position="99"/>
    </location>
</feature>
<evidence type="ECO:0000256" key="2">
    <source>
        <dbReference type="SAM" id="MobiDB-lite"/>
    </source>
</evidence>
<feature type="compositionally biased region" description="Polar residues" evidence="2">
    <location>
        <begin position="74"/>
        <end position="83"/>
    </location>
</feature>
<evidence type="ECO:0000256" key="1">
    <source>
        <dbReference type="SAM" id="Coils"/>
    </source>
</evidence>
<protein>
    <submittedName>
        <fullName evidence="3">Uncharacterized protein</fullName>
    </submittedName>
</protein>
<keyword evidence="4" id="KW-1185">Reference proteome</keyword>
<sequence length="99" mass="10597">MLNIEAITATLANAAKNEQRIEEIRKSYAKAQNALADLGELLSDSYVPAEKPAKVPYIRPAKRAELDAKAILGTASQDAQQPKPTADKAKVKNAQPAAI</sequence>
<reference evidence="3 4" key="1">
    <citation type="submission" date="2022-12" db="EMBL/GenBank/DDBJ databases">
        <title>Hymenobacter canadensis sp. nov. isolated from lake water of the Cambridge Bay, Canada.</title>
        <authorList>
            <person name="Kim W.H."/>
            <person name="Lee Y.M."/>
        </authorList>
    </citation>
    <scope>NUCLEOTIDE SEQUENCE [LARGE SCALE GENOMIC DNA]</scope>
    <source>
        <strain evidence="3 4">PAMC 29467</strain>
    </source>
</reference>
<evidence type="ECO:0000313" key="4">
    <source>
        <dbReference type="Proteomes" id="UP001211005"/>
    </source>
</evidence>
<accession>A0ABY7LU94</accession>
<dbReference type="RefSeq" id="WP_269561223.1">
    <property type="nucleotide sequence ID" value="NZ_CP114767.1"/>
</dbReference>
<feature type="coiled-coil region" evidence="1">
    <location>
        <begin position="14"/>
        <end position="41"/>
    </location>
</feature>
<gene>
    <name evidence="3" type="ORF">O3303_06340</name>
</gene>
<keyword evidence="1" id="KW-0175">Coiled coil</keyword>
<dbReference type="EMBL" id="CP114767">
    <property type="protein sequence ID" value="WBA43179.1"/>
    <property type="molecule type" value="Genomic_DNA"/>
</dbReference>
<dbReference type="Proteomes" id="UP001211005">
    <property type="component" value="Chromosome"/>
</dbReference>
<organism evidence="3 4">
    <name type="scientific">Hymenobacter canadensis</name>
    <dbReference type="NCBI Taxonomy" id="2999067"/>
    <lineage>
        <taxon>Bacteria</taxon>
        <taxon>Pseudomonadati</taxon>
        <taxon>Bacteroidota</taxon>
        <taxon>Cytophagia</taxon>
        <taxon>Cytophagales</taxon>
        <taxon>Hymenobacteraceae</taxon>
        <taxon>Hymenobacter</taxon>
    </lineage>
</organism>